<feature type="compositionally biased region" description="Basic and acidic residues" evidence="1">
    <location>
        <begin position="1"/>
        <end position="21"/>
    </location>
</feature>
<protein>
    <submittedName>
        <fullName evidence="3">Uncharacterized protein</fullName>
    </submittedName>
</protein>
<dbReference type="AlphaFoldDB" id="A0A915KUL9"/>
<organism evidence="2 3">
    <name type="scientific">Romanomermis culicivorax</name>
    <name type="common">Nematode worm</name>
    <dbReference type="NCBI Taxonomy" id="13658"/>
    <lineage>
        <taxon>Eukaryota</taxon>
        <taxon>Metazoa</taxon>
        <taxon>Ecdysozoa</taxon>
        <taxon>Nematoda</taxon>
        <taxon>Enoplea</taxon>
        <taxon>Dorylaimia</taxon>
        <taxon>Mermithida</taxon>
        <taxon>Mermithoidea</taxon>
        <taxon>Mermithidae</taxon>
        <taxon>Romanomermis</taxon>
    </lineage>
</organism>
<feature type="compositionally biased region" description="Basic and acidic residues" evidence="1">
    <location>
        <begin position="37"/>
        <end position="46"/>
    </location>
</feature>
<evidence type="ECO:0000313" key="2">
    <source>
        <dbReference type="Proteomes" id="UP000887565"/>
    </source>
</evidence>
<reference evidence="3" key="1">
    <citation type="submission" date="2022-11" db="UniProtKB">
        <authorList>
            <consortium name="WormBaseParasite"/>
        </authorList>
    </citation>
    <scope>IDENTIFICATION</scope>
</reference>
<accession>A0A915KUL9</accession>
<dbReference type="WBParaSite" id="nRc.2.0.1.t41832-RA">
    <property type="protein sequence ID" value="nRc.2.0.1.t41832-RA"/>
    <property type="gene ID" value="nRc.2.0.1.g41832"/>
</dbReference>
<evidence type="ECO:0000256" key="1">
    <source>
        <dbReference type="SAM" id="MobiDB-lite"/>
    </source>
</evidence>
<name>A0A915KUL9_ROMCU</name>
<feature type="region of interest" description="Disordered" evidence="1">
    <location>
        <begin position="1"/>
        <end position="46"/>
    </location>
</feature>
<dbReference type="Proteomes" id="UP000887565">
    <property type="component" value="Unplaced"/>
</dbReference>
<sequence>MGTVEESQHEMKYHSRRKETVRQWQQPKNRSIRRNKAVGESKLPENQDGRRIEIERAMLSLDITVCAEKLMKAIHNFVGTIVRMKTHILNAFSKPTLPKHQISDNRYE</sequence>
<keyword evidence="2" id="KW-1185">Reference proteome</keyword>
<evidence type="ECO:0000313" key="3">
    <source>
        <dbReference type="WBParaSite" id="nRc.2.0.1.t41832-RA"/>
    </source>
</evidence>
<proteinExistence type="predicted"/>